<name>A0A1G6VW35_9PSEU</name>
<evidence type="ECO:0000313" key="2">
    <source>
        <dbReference type="EMBL" id="SDD57768.1"/>
    </source>
</evidence>
<dbReference type="EMBL" id="FMZZ01000013">
    <property type="protein sequence ID" value="SDD57768.1"/>
    <property type="molecule type" value="Genomic_DNA"/>
</dbReference>
<dbReference type="CDD" id="cd00085">
    <property type="entry name" value="HNHc"/>
    <property type="match status" value="1"/>
</dbReference>
<evidence type="ECO:0000313" key="3">
    <source>
        <dbReference type="Proteomes" id="UP000199501"/>
    </source>
</evidence>
<sequence>MGISEKSRKLLWGRSGNRCALCRRVLVADRTDTDAEAVVGDEAHIAARSPGGPRHGECDSDQVDDYTNLVLLCRVDHKKVDDQPNHYTTEVLRKTKNDHEQWVNDNLDKKATQVHTTLKNSGIVDLSPSETGDAAWNVIDGAWEFLFQDLDETSKTMTTSTAQRSSSPTPETGAKSPRTSTPMA</sequence>
<accession>A0A1G6VW35</accession>
<feature type="compositionally biased region" description="Polar residues" evidence="1">
    <location>
        <begin position="155"/>
        <end position="170"/>
    </location>
</feature>
<dbReference type="Proteomes" id="UP000199501">
    <property type="component" value="Unassembled WGS sequence"/>
</dbReference>
<dbReference type="STRING" id="1271860.SAMN05216174_113127"/>
<protein>
    <recommendedName>
        <fullName evidence="4">HNH endonuclease</fullName>
    </recommendedName>
</protein>
<dbReference type="InterPro" id="IPR003615">
    <property type="entry name" value="HNH_nuc"/>
</dbReference>
<dbReference type="RefSeq" id="WP_139190943.1">
    <property type="nucleotide sequence ID" value="NZ_FMZZ01000013.1"/>
</dbReference>
<gene>
    <name evidence="2" type="ORF">SAMN05216174_113127</name>
</gene>
<feature type="region of interest" description="Disordered" evidence="1">
    <location>
        <begin position="154"/>
        <end position="184"/>
    </location>
</feature>
<organism evidence="2 3">
    <name type="scientific">Actinokineospora iranica</name>
    <dbReference type="NCBI Taxonomy" id="1271860"/>
    <lineage>
        <taxon>Bacteria</taxon>
        <taxon>Bacillati</taxon>
        <taxon>Actinomycetota</taxon>
        <taxon>Actinomycetes</taxon>
        <taxon>Pseudonocardiales</taxon>
        <taxon>Pseudonocardiaceae</taxon>
        <taxon>Actinokineospora</taxon>
    </lineage>
</organism>
<evidence type="ECO:0008006" key="4">
    <source>
        <dbReference type="Google" id="ProtNLM"/>
    </source>
</evidence>
<evidence type="ECO:0000256" key="1">
    <source>
        <dbReference type="SAM" id="MobiDB-lite"/>
    </source>
</evidence>
<keyword evidence="3" id="KW-1185">Reference proteome</keyword>
<dbReference type="AlphaFoldDB" id="A0A1G6VW35"/>
<proteinExistence type="predicted"/>
<reference evidence="3" key="1">
    <citation type="submission" date="2016-10" db="EMBL/GenBank/DDBJ databases">
        <authorList>
            <person name="Varghese N."/>
            <person name="Submissions S."/>
        </authorList>
    </citation>
    <scope>NUCLEOTIDE SEQUENCE [LARGE SCALE GENOMIC DNA]</scope>
    <source>
        <strain evidence="3">IBRC-M 10403</strain>
    </source>
</reference>
<dbReference type="OrthoDB" id="5379188at2"/>